<reference evidence="10" key="1">
    <citation type="journal article" date="2014" name="Int. J. Syst. Evol. Microbiol.">
        <title>Complete genome sequence of Corynebacterium casei LMG S-19264T (=DSM 44701T), isolated from a smear-ripened cheese.</title>
        <authorList>
            <consortium name="US DOE Joint Genome Institute (JGI-PGF)"/>
            <person name="Walter F."/>
            <person name="Albersmeier A."/>
            <person name="Kalinowski J."/>
            <person name="Ruckert C."/>
        </authorList>
    </citation>
    <scope>NUCLEOTIDE SEQUENCE</scope>
    <source>
        <strain evidence="10">NBRC 108769</strain>
    </source>
</reference>
<keyword evidence="11" id="KW-1185">Reference proteome</keyword>
<keyword evidence="4 7" id="KW-0812">Transmembrane</keyword>
<evidence type="ECO:0000313" key="11">
    <source>
        <dbReference type="Proteomes" id="UP001156666"/>
    </source>
</evidence>
<name>A0AA37SN77_9BACT</name>
<evidence type="ECO:0000256" key="7">
    <source>
        <dbReference type="SAM" id="Phobius"/>
    </source>
</evidence>
<feature type="transmembrane region" description="Helical" evidence="7">
    <location>
        <begin position="90"/>
        <end position="120"/>
    </location>
</feature>
<organism evidence="10 11">
    <name type="scientific">Portibacter lacus</name>
    <dbReference type="NCBI Taxonomy" id="1099794"/>
    <lineage>
        <taxon>Bacteria</taxon>
        <taxon>Pseudomonadati</taxon>
        <taxon>Bacteroidota</taxon>
        <taxon>Saprospiria</taxon>
        <taxon>Saprospirales</taxon>
        <taxon>Haliscomenobacteraceae</taxon>
        <taxon>Portibacter</taxon>
    </lineage>
</organism>
<evidence type="ECO:0000259" key="8">
    <source>
        <dbReference type="Pfam" id="PF00924"/>
    </source>
</evidence>
<keyword evidence="5 7" id="KW-1133">Transmembrane helix</keyword>
<dbReference type="InterPro" id="IPR011066">
    <property type="entry name" value="MscS_channel_C_sf"/>
</dbReference>
<dbReference type="Gene3D" id="3.30.70.100">
    <property type="match status" value="1"/>
</dbReference>
<keyword evidence="3" id="KW-1003">Cell membrane</keyword>
<accession>A0AA37SN77</accession>
<dbReference type="EMBL" id="BSOH01000003">
    <property type="protein sequence ID" value="GLR16134.1"/>
    <property type="molecule type" value="Genomic_DNA"/>
</dbReference>
<dbReference type="PANTHER" id="PTHR30221:SF1">
    <property type="entry name" value="SMALL-CONDUCTANCE MECHANOSENSITIVE CHANNEL"/>
    <property type="match status" value="1"/>
</dbReference>
<gene>
    <name evidence="10" type="ORF">GCM10007940_07490</name>
</gene>
<feature type="transmembrane region" description="Helical" evidence="7">
    <location>
        <begin position="20"/>
        <end position="42"/>
    </location>
</feature>
<feature type="transmembrane region" description="Helical" evidence="7">
    <location>
        <begin position="62"/>
        <end position="84"/>
    </location>
</feature>
<dbReference type="RefSeq" id="WP_235294776.1">
    <property type="nucleotide sequence ID" value="NZ_BSOH01000003.1"/>
</dbReference>
<dbReference type="Proteomes" id="UP001156666">
    <property type="component" value="Unassembled WGS sequence"/>
</dbReference>
<sequence length="274" mass="30064">MDTEALQEILVEYTETIIDFLPRLALCVVIFLIGSAVIKKILSFANKTIEHSKISQNVKPFFKSFLSISLKAILFFVILAIIGVKTAGLMTLIAALGFGIAMALQGSLGNLAAGLLIMIFRPYKMGDFINVGDHSGTVKEIQLLNTIITNLDNKDVIIPNGSAISENVTNSSSNGYVRLDFTVYMPYNESFPKVQKLLLDALEQTELILNDPQPQIGILEFDTHSIKLSVKPFCLVQHMEPAYYNATETVKKALGEGMIKVAYSEGVELGEIGK</sequence>
<dbReference type="SUPFAM" id="SSF82861">
    <property type="entry name" value="Mechanosensitive channel protein MscS (YggB), transmembrane region"/>
    <property type="match status" value="1"/>
</dbReference>
<evidence type="ECO:0000313" key="10">
    <source>
        <dbReference type="EMBL" id="GLR16134.1"/>
    </source>
</evidence>
<evidence type="ECO:0000259" key="9">
    <source>
        <dbReference type="Pfam" id="PF21082"/>
    </source>
</evidence>
<dbReference type="InterPro" id="IPR023408">
    <property type="entry name" value="MscS_beta-dom_sf"/>
</dbReference>
<dbReference type="InterPro" id="IPR045275">
    <property type="entry name" value="MscS_archaea/bacteria_type"/>
</dbReference>
<dbReference type="Pfam" id="PF21082">
    <property type="entry name" value="MS_channel_3rd"/>
    <property type="match status" value="1"/>
</dbReference>
<dbReference type="InterPro" id="IPR010920">
    <property type="entry name" value="LSM_dom_sf"/>
</dbReference>
<protein>
    <submittedName>
        <fullName evidence="10">Transporter</fullName>
    </submittedName>
</protein>
<evidence type="ECO:0000256" key="5">
    <source>
        <dbReference type="ARBA" id="ARBA00022989"/>
    </source>
</evidence>
<evidence type="ECO:0000256" key="6">
    <source>
        <dbReference type="ARBA" id="ARBA00023136"/>
    </source>
</evidence>
<dbReference type="GO" id="GO:0005886">
    <property type="term" value="C:plasma membrane"/>
    <property type="evidence" value="ECO:0007669"/>
    <property type="project" value="UniProtKB-SubCell"/>
</dbReference>
<reference evidence="10" key="2">
    <citation type="submission" date="2023-01" db="EMBL/GenBank/DDBJ databases">
        <title>Draft genome sequence of Portibacter lacus strain NBRC 108769.</title>
        <authorList>
            <person name="Sun Q."/>
            <person name="Mori K."/>
        </authorList>
    </citation>
    <scope>NUCLEOTIDE SEQUENCE</scope>
    <source>
        <strain evidence="10">NBRC 108769</strain>
    </source>
</reference>
<comment type="similarity">
    <text evidence="2">Belongs to the MscS (TC 1.A.23) family.</text>
</comment>
<feature type="domain" description="Mechanosensitive ion channel MscS" evidence="8">
    <location>
        <begin position="107"/>
        <end position="172"/>
    </location>
</feature>
<dbReference type="Pfam" id="PF00924">
    <property type="entry name" value="MS_channel_2nd"/>
    <property type="match status" value="1"/>
</dbReference>
<keyword evidence="6 7" id="KW-0472">Membrane</keyword>
<dbReference type="GO" id="GO:0008381">
    <property type="term" value="F:mechanosensitive monoatomic ion channel activity"/>
    <property type="evidence" value="ECO:0007669"/>
    <property type="project" value="InterPro"/>
</dbReference>
<comment type="caution">
    <text evidence="10">The sequence shown here is derived from an EMBL/GenBank/DDBJ whole genome shotgun (WGS) entry which is preliminary data.</text>
</comment>
<dbReference type="InterPro" id="IPR011014">
    <property type="entry name" value="MscS_channel_TM-2"/>
</dbReference>
<comment type="subcellular location">
    <subcellularLocation>
        <location evidence="1">Cell membrane</location>
        <topology evidence="1">Multi-pass membrane protein</topology>
    </subcellularLocation>
</comment>
<evidence type="ECO:0000256" key="4">
    <source>
        <dbReference type="ARBA" id="ARBA00022692"/>
    </source>
</evidence>
<dbReference type="PANTHER" id="PTHR30221">
    <property type="entry name" value="SMALL-CONDUCTANCE MECHANOSENSITIVE CHANNEL"/>
    <property type="match status" value="1"/>
</dbReference>
<dbReference type="SUPFAM" id="SSF82689">
    <property type="entry name" value="Mechanosensitive channel protein MscS (YggB), C-terminal domain"/>
    <property type="match status" value="1"/>
</dbReference>
<dbReference type="SUPFAM" id="SSF50182">
    <property type="entry name" value="Sm-like ribonucleoproteins"/>
    <property type="match status" value="1"/>
</dbReference>
<dbReference type="AlphaFoldDB" id="A0AA37SN77"/>
<dbReference type="Gene3D" id="2.30.30.60">
    <property type="match status" value="1"/>
</dbReference>
<evidence type="ECO:0000256" key="2">
    <source>
        <dbReference type="ARBA" id="ARBA00008017"/>
    </source>
</evidence>
<proteinExistence type="inferred from homology"/>
<evidence type="ECO:0000256" key="1">
    <source>
        <dbReference type="ARBA" id="ARBA00004651"/>
    </source>
</evidence>
<dbReference type="InterPro" id="IPR049278">
    <property type="entry name" value="MS_channel_C"/>
</dbReference>
<feature type="domain" description="Mechanosensitive ion channel MscS C-terminal" evidence="9">
    <location>
        <begin position="180"/>
        <end position="256"/>
    </location>
</feature>
<evidence type="ECO:0000256" key="3">
    <source>
        <dbReference type="ARBA" id="ARBA00022475"/>
    </source>
</evidence>
<dbReference type="Gene3D" id="1.10.287.1260">
    <property type="match status" value="1"/>
</dbReference>
<dbReference type="InterPro" id="IPR006685">
    <property type="entry name" value="MscS_channel_2nd"/>
</dbReference>